<evidence type="ECO:0000313" key="1">
    <source>
        <dbReference type="EMBL" id="GLK84438.1"/>
    </source>
</evidence>
<dbReference type="AlphaFoldDB" id="A0A9W6JXP9"/>
<keyword evidence="2" id="KW-1185">Reference proteome</keyword>
<gene>
    <name evidence="1" type="ORF">GCM10017653_25080</name>
</gene>
<dbReference type="Proteomes" id="UP001143330">
    <property type="component" value="Unassembled WGS sequence"/>
</dbReference>
<proteinExistence type="predicted"/>
<protein>
    <submittedName>
        <fullName evidence="1">Uncharacterized protein</fullName>
    </submittedName>
</protein>
<name>A0A9W6JXP9_9HYPH</name>
<reference evidence="1" key="1">
    <citation type="journal article" date="2014" name="Int. J. Syst. Evol. Microbiol.">
        <title>Complete genome sequence of Corynebacterium casei LMG S-19264T (=DSM 44701T), isolated from a smear-ripened cheese.</title>
        <authorList>
            <consortium name="US DOE Joint Genome Institute (JGI-PGF)"/>
            <person name="Walter F."/>
            <person name="Albersmeier A."/>
            <person name="Kalinowski J."/>
            <person name="Ruckert C."/>
        </authorList>
    </citation>
    <scope>NUCLEOTIDE SEQUENCE</scope>
    <source>
        <strain evidence="1">VKM B-2789</strain>
    </source>
</reference>
<accession>A0A9W6JXP9</accession>
<organism evidence="1 2">
    <name type="scientific">Ancylobacter defluvii</name>
    <dbReference type="NCBI Taxonomy" id="1282440"/>
    <lineage>
        <taxon>Bacteria</taxon>
        <taxon>Pseudomonadati</taxon>
        <taxon>Pseudomonadota</taxon>
        <taxon>Alphaproteobacteria</taxon>
        <taxon>Hyphomicrobiales</taxon>
        <taxon>Xanthobacteraceae</taxon>
        <taxon>Ancylobacter</taxon>
    </lineage>
</organism>
<dbReference type="RefSeq" id="WP_213358767.1">
    <property type="nucleotide sequence ID" value="NZ_BSFM01000012.1"/>
</dbReference>
<reference evidence="1" key="2">
    <citation type="submission" date="2023-01" db="EMBL/GenBank/DDBJ databases">
        <authorList>
            <person name="Sun Q."/>
            <person name="Evtushenko L."/>
        </authorList>
    </citation>
    <scope>NUCLEOTIDE SEQUENCE</scope>
    <source>
        <strain evidence="1">VKM B-2789</strain>
    </source>
</reference>
<sequence>MGTAVDATLATELSLLSALMLAHPIVDHWALWQEHQKKRDEERQKYFDHIFSEEGTEEETWPDPILVEDTADPLAFLKKPDALEMLHSIENYLSAQISIVEKSFSRYVVTGDLPAPHYPFRICVILRKSKESDLEMSFLAAWCRHFGWIGRDSGARYADLVSRAKKLGVVVPDSDRALASHPLKRPTP</sequence>
<dbReference type="EMBL" id="BSFM01000012">
    <property type="protein sequence ID" value="GLK84438.1"/>
    <property type="molecule type" value="Genomic_DNA"/>
</dbReference>
<comment type="caution">
    <text evidence="1">The sequence shown here is derived from an EMBL/GenBank/DDBJ whole genome shotgun (WGS) entry which is preliminary data.</text>
</comment>
<evidence type="ECO:0000313" key="2">
    <source>
        <dbReference type="Proteomes" id="UP001143330"/>
    </source>
</evidence>